<dbReference type="STRING" id="1123357.SAMN02745244_00043"/>
<dbReference type="SUPFAM" id="SSF52540">
    <property type="entry name" value="P-loop containing nucleoside triphosphate hydrolases"/>
    <property type="match status" value="1"/>
</dbReference>
<evidence type="ECO:0000256" key="1">
    <source>
        <dbReference type="SAM" id="MobiDB-lite"/>
    </source>
</evidence>
<dbReference type="EMBL" id="FQZG01000003">
    <property type="protein sequence ID" value="SHI30137.1"/>
    <property type="molecule type" value="Genomic_DNA"/>
</dbReference>
<dbReference type="Proteomes" id="UP000184512">
    <property type="component" value="Unassembled WGS sequence"/>
</dbReference>
<protein>
    <recommendedName>
        <fullName evidence="2">Helicase HerA central domain-containing protein</fullName>
    </recommendedName>
</protein>
<reference evidence="3 4" key="1">
    <citation type="submission" date="2016-11" db="EMBL/GenBank/DDBJ databases">
        <authorList>
            <person name="Jaros S."/>
            <person name="Januszkiewicz K."/>
            <person name="Wedrychowicz H."/>
        </authorList>
    </citation>
    <scope>NUCLEOTIDE SEQUENCE [LARGE SCALE GENOMIC DNA]</scope>
    <source>
        <strain evidence="3 4">DSM 12906</strain>
    </source>
</reference>
<feature type="compositionally biased region" description="Acidic residues" evidence="1">
    <location>
        <begin position="698"/>
        <end position="716"/>
    </location>
</feature>
<keyword evidence="4" id="KW-1185">Reference proteome</keyword>
<dbReference type="Pfam" id="PF01935">
    <property type="entry name" value="DUF87"/>
    <property type="match status" value="1"/>
</dbReference>
<proteinExistence type="predicted"/>
<dbReference type="Gene3D" id="3.40.50.300">
    <property type="entry name" value="P-loop containing nucleotide triphosphate hydrolases"/>
    <property type="match status" value="2"/>
</dbReference>
<feature type="domain" description="Helicase HerA central" evidence="2">
    <location>
        <begin position="159"/>
        <end position="283"/>
    </location>
</feature>
<dbReference type="InterPro" id="IPR002789">
    <property type="entry name" value="HerA_central"/>
</dbReference>
<dbReference type="InterPro" id="IPR008571">
    <property type="entry name" value="HerA-like"/>
</dbReference>
<dbReference type="PANTHER" id="PTHR42957">
    <property type="entry name" value="HELICASE MJ1565-RELATED"/>
    <property type="match status" value="1"/>
</dbReference>
<evidence type="ECO:0000313" key="4">
    <source>
        <dbReference type="Proteomes" id="UP000184512"/>
    </source>
</evidence>
<dbReference type="PANTHER" id="PTHR42957:SF1">
    <property type="entry name" value="HELICASE MJ1565-RELATED"/>
    <property type="match status" value="1"/>
</dbReference>
<sequence length="716" mass="77254">MIPPWESDSRAVGHVIEVGPSHVTVQIDREAPHGTAFNQARVNHFPRLNGFVILPAEAGSILAMVTWIGVTDDLVSLRSRPDHVGLPTPKRILRAMPLGVIRTARGQDGQVVRRLDRGLLGFPTVGDPVRLPEASEAEVVVPRVSEPDALLLGTAPLAGDASVMVSGKRLFGRHVAVLGNTGSGKSCTVAQLIRGAAAATDSHVGTLRAIVLDLNGEYQHAFDGLDPSIAIKRFSVVSSPEATGVTQLRVPFWLWNYREWAAFCGASGKSQAPVLRQALHLLRSSDTQSFPRGTVRIVAGRRSVRAHKVSEDKESRKQVFEVLAAVKDACESLAVESPGQLSAVPALQALLDRTLKTRLNPPGGDYRFKFDVIPLAMSEEAALIDAMDAALAELRVPMGEGDTSSVDTPITFDARNLVDLTGVIAAGMQGDAQSWIAPMQDRLAVAMNDARLTSVCGFHKDENLATWLTSMLGESGKSQITVLDLSLVPATAQHVLASVVGRVVLEAHERYRRAAGTDAAPVILVVEEAHSLMRRRGEFGVDEAGVDMAELCRETFERVAREGRKFGVSLVISSQRPSELSETVLSQCNSFLVHRIVNGRDQEAVRRMVPDSVGALLSELPSLPSQAALLIGAAAEVPVLLRVGDLALEYRPNSADPAYETAWTLGMPWDVDTLVSAWLATPIPVEEHDGDEPKSDWDLDGYEPPDYELDPDDPPF</sequence>
<feature type="compositionally biased region" description="Basic and acidic residues" evidence="1">
    <location>
        <begin position="685"/>
        <end position="697"/>
    </location>
</feature>
<feature type="region of interest" description="Disordered" evidence="1">
    <location>
        <begin position="684"/>
        <end position="716"/>
    </location>
</feature>
<name>A0A1M6A0W2_9ACTN</name>
<dbReference type="AlphaFoldDB" id="A0A1M6A0W2"/>
<evidence type="ECO:0000313" key="3">
    <source>
        <dbReference type="EMBL" id="SHI30137.1"/>
    </source>
</evidence>
<organism evidence="3 4">
    <name type="scientific">Tessaracoccus bendigoensis DSM 12906</name>
    <dbReference type="NCBI Taxonomy" id="1123357"/>
    <lineage>
        <taxon>Bacteria</taxon>
        <taxon>Bacillati</taxon>
        <taxon>Actinomycetota</taxon>
        <taxon>Actinomycetes</taxon>
        <taxon>Propionibacteriales</taxon>
        <taxon>Propionibacteriaceae</taxon>
        <taxon>Tessaracoccus</taxon>
    </lineage>
</organism>
<dbReference type="InterPro" id="IPR027417">
    <property type="entry name" value="P-loop_NTPase"/>
</dbReference>
<accession>A0A1M6A0W2</accession>
<evidence type="ECO:0000259" key="2">
    <source>
        <dbReference type="Pfam" id="PF01935"/>
    </source>
</evidence>
<gene>
    <name evidence="3" type="ORF">SAMN02745244_00043</name>
</gene>